<feature type="region of interest" description="Disordered" evidence="1">
    <location>
        <begin position="153"/>
        <end position="181"/>
    </location>
</feature>
<proteinExistence type="predicted"/>
<name>A0A6J2BZ53_ZALCA</name>
<feature type="domain" description="Rab-GAP TBC" evidence="2">
    <location>
        <begin position="87"/>
        <end position="148"/>
    </location>
</feature>
<evidence type="ECO:0000256" key="1">
    <source>
        <dbReference type="SAM" id="MobiDB-lite"/>
    </source>
</evidence>
<organism evidence="3 4">
    <name type="scientific">Zalophus californianus</name>
    <name type="common">California sealion</name>
    <dbReference type="NCBI Taxonomy" id="9704"/>
    <lineage>
        <taxon>Eukaryota</taxon>
        <taxon>Metazoa</taxon>
        <taxon>Chordata</taxon>
        <taxon>Craniata</taxon>
        <taxon>Vertebrata</taxon>
        <taxon>Euteleostomi</taxon>
        <taxon>Mammalia</taxon>
        <taxon>Eutheria</taxon>
        <taxon>Laurasiatheria</taxon>
        <taxon>Carnivora</taxon>
        <taxon>Caniformia</taxon>
        <taxon>Pinnipedia</taxon>
        <taxon>Otariidae</taxon>
        <taxon>Zalophus</taxon>
    </lineage>
</organism>
<dbReference type="OrthoDB" id="9572838at2759"/>
<keyword evidence="3" id="KW-1185">Reference proteome</keyword>
<protein>
    <submittedName>
        <fullName evidence="4">USP6 N-terminal-like protein isoform X1</fullName>
    </submittedName>
</protein>
<dbReference type="InterPro" id="IPR035969">
    <property type="entry name" value="Rab-GAP_TBC_sf"/>
</dbReference>
<dbReference type="SUPFAM" id="SSF47923">
    <property type="entry name" value="Ypt/Rab-GAP domain of gyp1p"/>
    <property type="match status" value="1"/>
</dbReference>
<evidence type="ECO:0000313" key="3">
    <source>
        <dbReference type="Proteomes" id="UP000515165"/>
    </source>
</evidence>
<accession>A0A6J2BZ53</accession>
<evidence type="ECO:0000259" key="2">
    <source>
        <dbReference type="Pfam" id="PF00566"/>
    </source>
</evidence>
<dbReference type="KEGG" id="zca:113914511"/>
<dbReference type="InterPro" id="IPR000195">
    <property type="entry name" value="Rab-GAP-TBC_dom"/>
</dbReference>
<dbReference type="Gene3D" id="1.10.8.270">
    <property type="entry name" value="putative rabgap domain of human tbc1 domain family member 14 like domains"/>
    <property type="match status" value="1"/>
</dbReference>
<sequence length="181" mass="20986">MKEDLETLLVLERANIIAKYTQAHPAGSPRDPWEDAELSRCRLTDHHGFRQEKEMPSPSPHEAKQLLQETRRADNWEKMLQSWGHYQVRGQLWALLLDTEKVKSTKRGVYEKVKEQAQLFSRDIRQIDLDVNRTFQNHVMFQDRYGVSGMMNPQMPSPVQPGSCAHHTPPQQQVCPSKAQT</sequence>
<dbReference type="Pfam" id="PF00566">
    <property type="entry name" value="RabGAP-TBC"/>
    <property type="match status" value="1"/>
</dbReference>
<reference evidence="4" key="1">
    <citation type="submission" date="2025-08" db="UniProtKB">
        <authorList>
            <consortium name="RefSeq"/>
        </authorList>
    </citation>
    <scope>IDENTIFICATION</scope>
    <source>
        <tissue evidence="4">Blood</tissue>
    </source>
</reference>
<evidence type="ECO:0000313" key="4">
    <source>
        <dbReference type="RefSeq" id="XP_027435597.2"/>
    </source>
</evidence>
<dbReference type="GeneID" id="113914511"/>
<dbReference type="Proteomes" id="UP000515165">
    <property type="component" value="Chromosome 11"/>
</dbReference>
<dbReference type="RefSeq" id="XP_027435597.2">
    <property type="nucleotide sequence ID" value="XM_027579796.2"/>
</dbReference>
<feature type="compositionally biased region" description="Polar residues" evidence="1">
    <location>
        <begin position="169"/>
        <end position="181"/>
    </location>
</feature>
<dbReference type="AlphaFoldDB" id="A0A6J2BZ53"/>
<gene>
    <name evidence="4" type="primary">LOC113914511</name>
</gene>